<dbReference type="GO" id="GO:0015940">
    <property type="term" value="P:pantothenate biosynthetic process"/>
    <property type="evidence" value="ECO:0007669"/>
    <property type="project" value="UniProtKB-UniRule"/>
</dbReference>
<comment type="caution">
    <text evidence="9">The sequence shown here is derived from an EMBL/GenBank/DDBJ whole genome shotgun (WGS) entry which is preliminary data.</text>
</comment>
<evidence type="ECO:0000256" key="4">
    <source>
        <dbReference type="ARBA" id="ARBA00022655"/>
    </source>
</evidence>
<dbReference type="Gene3D" id="3.40.50.620">
    <property type="entry name" value="HUPs"/>
    <property type="match status" value="1"/>
</dbReference>
<feature type="binding site" evidence="8">
    <location>
        <position position="61"/>
    </location>
    <ligand>
        <name>beta-alanine</name>
        <dbReference type="ChEBI" id="CHEBI:57966"/>
    </ligand>
</feature>
<name>A0A562SX67_9BACT</name>
<accession>A0A562SX67</accession>
<keyword evidence="8" id="KW-0963">Cytoplasm</keyword>
<feature type="active site" description="Proton donor" evidence="8">
    <location>
        <position position="37"/>
    </location>
</feature>
<organism evidence="9 10">
    <name type="scientific">Lacibacter cauensis</name>
    <dbReference type="NCBI Taxonomy" id="510947"/>
    <lineage>
        <taxon>Bacteria</taxon>
        <taxon>Pseudomonadati</taxon>
        <taxon>Bacteroidota</taxon>
        <taxon>Chitinophagia</taxon>
        <taxon>Chitinophagales</taxon>
        <taxon>Chitinophagaceae</taxon>
        <taxon>Lacibacter</taxon>
    </lineage>
</organism>
<dbReference type="Pfam" id="PF02569">
    <property type="entry name" value="Pantoate_ligase"/>
    <property type="match status" value="1"/>
</dbReference>
<dbReference type="SUPFAM" id="SSF52374">
    <property type="entry name" value="Nucleotidylyl transferase"/>
    <property type="match status" value="1"/>
</dbReference>
<dbReference type="InterPro" id="IPR003721">
    <property type="entry name" value="Pantoate_ligase"/>
</dbReference>
<keyword evidence="6 8" id="KW-0067">ATP-binding</keyword>
<evidence type="ECO:0000313" key="10">
    <source>
        <dbReference type="Proteomes" id="UP000316167"/>
    </source>
</evidence>
<dbReference type="Proteomes" id="UP000316167">
    <property type="component" value="Unassembled WGS sequence"/>
</dbReference>
<dbReference type="GO" id="GO:0005737">
    <property type="term" value="C:cytoplasm"/>
    <property type="evidence" value="ECO:0007669"/>
    <property type="project" value="UniProtKB-SubCell"/>
</dbReference>
<proteinExistence type="inferred from homology"/>
<comment type="subunit">
    <text evidence="8">Homodimer.</text>
</comment>
<evidence type="ECO:0000256" key="5">
    <source>
        <dbReference type="ARBA" id="ARBA00022741"/>
    </source>
</evidence>
<comment type="similarity">
    <text evidence="2 8">Belongs to the pantothenate synthetase family.</text>
</comment>
<dbReference type="RefSeq" id="WP_144884184.1">
    <property type="nucleotide sequence ID" value="NZ_VLLE01000002.1"/>
</dbReference>
<sequence length="282" mass="31564">MLIFHTIPELQIYLQSAGKKGLKTGFVPTMGALHKGHLSLIQQSKAYTDISVCSIFVNPTQFNDPNDFSKYPITLSADIEKLLGIGTDVLFLPSVAEIYPAGTANLPHYELGFLETVLEGQYRPGHFQGVYQVMKRLLQIVEADDLFMGQKDYQQCMVIQQLLQQENISTKLHIAPTLREEDGLAMSSRNMRLNPQQRITAVYIYRALLQMKQQLQPGNLNNIKEAATALLTNNGFTVDYTELAHATTLEPLTQWNGTDPVVALIAAYLGEVRLIDNMVLTH</sequence>
<keyword evidence="4 8" id="KW-0566">Pantothenate biosynthesis</keyword>
<dbReference type="HAMAP" id="MF_00158">
    <property type="entry name" value="PanC"/>
    <property type="match status" value="1"/>
</dbReference>
<protein>
    <recommendedName>
        <fullName evidence="8">Pantothenate synthetase</fullName>
        <shortName evidence="8">PS</shortName>
        <ecNumber evidence="8">6.3.2.1</ecNumber>
    </recommendedName>
    <alternativeName>
        <fullName evidence="8">Pantoate--beta-alanine ligase</fullName>
    </alternativeName>
    <alternativeName>
        <fullName evidence="8">Pantoate-activating enzyme</fullName>
    </alternativeName>
</protein>
<feature type="binding site" evidence="8">
    <location>
        <begin position="149"/>
        <end position="152"/>
    </location>
    <ligand>
        <name>ATP</name>
        <dbReference type="ChEBI" id="CHEBI:30616"/>
    </ligand>
</feature>
<dbReference type="NCBIfam" id="TIGR00018">
    <property type="entry name" value="panC"/>
    <property type="match status" value="1"/>
</dbReference>
<feature type="binding site" evidence="8">
    <location>
        <position position="61"/>
    </location>
    <ligand>
        <name>(R)-pantoate</name>
        <dbReference type="ChEBI" id="CHEBI:15980"/>
    </ligand>
</feature>
<comment type="function">
    <text evidence="8">Catalyzes the condensation of pantoate with beta-alanine in an ATP-dependent reaction via a pantoyl-adenylate intermediate.</text>
</comment>
<comment type="pathway">
    <text evidence="1 8">Cofactor biosynthesis; (R)-pantothenate biosynthesis; (R)-pantothenate from (R)-pantoate and beta-alanine: step 1/1.</text>
</comment>
<dbReference type="OrthoDB" id="9773087at2"/>
<dbReference type="EC" id="6.3.2.1" evidence="8"/>
<gene>
    <name evidence="8" type="primary">panC</name>
    <name evidence="9" type="ORF">IQ13_0520</name>
</gene>
<comment type="subcellular location">
    <subcellularLocation>
        <location evidence="8">Cytoplasm</location>
    </subcellularLocation>
</comment>
<keyword evidence="3 8" id="KW-0436">Ligase</keyword>
<evidence type="ECO:0000256" key="3">
    <source>
        <dbReference type="ARBA" id="ARBA00022598"/>
    </source>
</evidence>
<dbReference type="InterPro" id="IPR042176">
    <property type="entry name" value="Pantoate_ligase_C"/>
</dbReference>
<dbReference type="PANTHER" id="PTHR21299:SF1">
    <property type="entry name" value="PANTOATE--BETA-ALANINE LIGASE"/>
    <property type="match status" value="1"/>
</dbReference>
<evidence type="ECO:0000256" key="6">
    <source>
        <dbReference type="ARBA" id="ARBA00022840"/>
    </source>
</evidence>
<evidence type="ECO:0000256" key="7">
    <source>
        <dbReference type="ARBA" id="ARBA00048258"/>
    </source>
</evidence>
<evidence type="ECO:0000313" key="9">
    <source>
        <dbReference type="EMBL" id="TWI85360.1"/>
    </source>
</evidence>
<dbReference type="PANTHER" id="PTHR21299">
    <property type="entry name" value="CYTIDYLATE KINASE/PANTOATE-BETA-ALANINE LIGASE"/>
    <property type="match status" value="1"/>
</dbReference>
<evidence type="ECO:0000256" key="8">
    <source>
        <dbReference type="HAMAP-Rule" id="MF_00158"/>
    </source>
</evidence>
<feature type="binding site" evidence="8">
    <location>
        <position position="178"/>
    </location>
    <ligand>
        <name>ATP</name>
        <dbReference type="ChEBI" id="CHEBI:30616"/>
    </ligand>
</feature>
<feature type="binding site" evidence="8">
    <location>
        <position position="155"/>
    </location>
    <ligand>
        <name>(R)-pantoate</name>
        <dbReference type="ChEBI" id="CHEBI:15980"/>
    </ligand>
</feature>
<comment type="miscellaneous">
    <text evidence="8">The reaction proceeds by a bi uni uni bi ping pong mechanism.</text>
</comment>
<comment type="catalytic activity">
    <reaction evidence="7 8">
        <text>(R)-pantoate + beta-alanine + ATP = (R)-pantothenate + AMP + diphosphate + H(+)</text>
        <dbReference type="Rhea" id="RHEA:10912"/>
        <dbReference type="ChEBI" id="CHEBI:15378"/>
        <dbReference type="ChEBI" id="CHEBI:15980"/>
        <dbReference type="ChEBI" id="CHEBI:29032"/>
        <dbReference type="ChEBI" id="CHEBI:30616"/>
        <dbReference type="ChEBI" id="CHEBI:33019"/>
        <dbReference type="ChEBI" id="CHEBI:57966"/>
        <dbReference type="ChEBI" id="CHEBI:456215"/>
        <dbReference type="EC" id="6.3.2.1"/>
    </reaction>
</comment>
<feature type="binding site" evidence="8">
    <location>
        <begin position="30"/>
        <end position="37"/>
    </location>
    <ligand>
        <name>ATP</name>
        <dbReference type="ChEBI" id="CHEBI:30616"/>
    </ligand>
</feature>
<dbReference type="GO" id="GO:0004592">
    <property type="term" value="F:pantoate-beta-alanine ligase activity"/>
    <property type="evidence" value="ECO:0007669"/>
    <property type="project" value="UniProtKB-UniRule"/>
</dbReference>
<keyword evidence="5 8" id="KW-0547">Nucleotide-binding</keyword>
<dbReference type="EMBL" id="VLLE01000002">
    <property type="protein sequence ID" value="TWI85360.1"/>
    <property type="molecule type" value="Genomic_DNA"/>
</dbReference>
<dbReference type="InterPro" id="IPR014729">
    <property type="entry name" value="Rossmann-like_a/b/a_fold"/>
</dbReference>
<evidence type="ECO:0000256" key="1">
    <source>
        <dbReference type="ARBA" id="ARBA00004990"/>
    </source>
</evidence>
<evidence type="ECO:0000256" key="2">
    <source>
        <dbReference type="ARBA" id="ARBA00009256"/>
    </source>
</evidence>
<dbReference type="GO" id="GO:0005524">
    <property type="term" value="F:ATP binding"/>
    <property type="evidence" value="ECO:0007669"/>
    <property type="project" value="UniProtKB-KW"/>
</dbReference>
<keyword evidence="10" id="KW-1185">Reference proteome</keyword>
<dbReference type="AlphaFoldDB" id="A0A562SX67"/>
<dbReference type="CDD" id="cd00560">
    <property type="entry name" value="PanC"/>
    <property type="match status" value="1"/>
</dbReference>
<feature type="binding site" evidence="8">
    <location>
        <begin position="186"/>
        <end position="189"/>
    </location>
    <ligand>
        <name>ATP</name>
        <dbReference type="ChEBI" id="CHEBI:30616"/>
    </ligand>
</feature>
<dbReference type="UniPathway" id="UPA00028">
    <property type="reaction ID" value="UER00005"/>
</dbReference>
<dbReference type="Gene3D" id="3.30.1300.10">
    <property type="entry name" value="Pantoate-beta-alanine ligase, C-terminal domain"/>
    <property type="match status" value="1"/>
</dbReference>
<reference evidence="9 10" key="1">
    <citation type="journal article" date="2015" name="Stand. Genomic Sci.">
        <title>Genomic Encyclopedia of Bacterial and Archaeal Type Strains, Phase III: the genomes of soil and plant-associated and newly described type strains.</title>
        <authorList>
            <person name="Whitman W.B."/>
            <person name="Woyke T."/>
            <person name="Klenk H.P."/>
            <person name="Zhou Y."/>
            <person name="Lilburn T.G."/>
            <person name="Beck B.J."/>
            <person name="De Vos P."/>
            <person name="Vandamme P."/>
            <person name="Eisen J.A."/>
            <person name="Garrity G."/>
            <person name="Hugenholtz P."/>
            <person name="Kyrpides N.C."/>
        </authorList>
    </citation>
    <scope>NUCLEOTIDE SEQUENCE [LARGE SCALE GENOMIC DNA]</scope>
    <source>
        <strain evidence="9 10">CGMCC 1.7271</strain>
    </source>
</reference>